<gene>
    <name evidence="10" type="ORF">SSPO_001400</name>
</gene>
<keyword evidence="7 8" id="KW-0472">Membrane</keyword>
<comment type="subcellular location">
    <subcellularLocation>
        <location evidence="1">Cell membrane</location>
    </subcellularLocation>
</comment>
<evidence type="ECO:0000256" key="7">
    <source>
        <dbReference type="ARBA" id="ARBA00023136"/>
    </source>
</evidence>
<dbReference type="InterPro" id="IPR043760">
    <property type="entry name" value="PycTM_dom"/>
</dbReference>
<dbReference type="Proteomes" id="UP000463951">
    <property type="component" value="Chromosome"/>
</dbReference>
<feature type="transmembrane region" description="Helical" evidence="8">
    <location>
        <begin position="149"/>
        <end position="170"/>
    </location>
</feature>
<keyword evidence="5 8" id="KW-1133">Transmembrane helix</keyword>
<evidence type="ECO:0000313" key="11">
    <source>
        <dbReference type="Proteomes" id="UP000463951"/>
    </source>
</evidence>
<keyword evidence="2" id="KW-1003">Cell membrane</keyword>
<evidence type="ECO:0000256" key="2">
    <source>
        <dbReference type="ARBA" id="ARBA00022475"/>
    </source>
</evidence>
<evidence type="ECO:0000259" key="9">
    <source>
        <dbReference type="Pfam" id="PF18967"/>
    </source>
</evidence>
<keyword evidence="3 8" id="KW-0812">Transmembrane</keyword>
<keyword evidence="6" id="KW-0051">Antiviral defense</keyword>
<evidence type="ECO:0000256" key="8">
    <source>
        <dbReference type="SAM" id="Phobius"/>
    </source>
</evidence>
<organism evidence="10 11">
    <name type="scientific">Streptomyces antimycoticus</name>
    <dbReference type="NCBI Taxonomy" id="68175"/>
    <lineage>
        <taxon>Bacteria</taxon>
        <taxon>Bacillati</taxon>
        <taxon>Actinomycetota</taxon>
        <taxon>Actinomycetes</taxon>
        <taxon>Kitasatosporales</taxon>
        <taxon>Streptomycetaceae</taxon>
        <taxon>Streptomyces</taxon>
        <taxon>Streptomyces violaceusniger group</taxon>
    </lineage>
</organism>
<proteinExistence type="predicted"/>
<reference evidence="10 11" key="1">
    <citation type="journal article" date="2020" name="Int. J. Syst. Evol. Microbiol.">
        <title>Reclassification of Streptomyces castelarensis and Streptomyces sporoclivatus as later heterotypic synonyms of Streptomyces antimycoticus.</title>
        <authorList>
            <person name="Komaki H."/>
            <person name="Tamura T."/>
        </authorList>
    </citation>
    <scope>NUCLEOTIDE SEQUENCE [LARGE SCALE GENOMIC DNA]</scope>
    <source>
        <strain evidence="10 11">NBRC 100767</strain>
    </source>
</reference>
<feature type="domain" description="Pycsar effector protein" evidence="9">
    <location>
        <begin position="24"/>
        <end position="167"/>
    </location>
</feature>
<evidence type="ECO:0000313" key="10">
    <source>
        <dbReference type="EMBL" id="BBJ37422.1"/>
    </source>
</evidence>
<evidence type="ECO:0000256" key="3">
    <source>
        <dbReference type="ARBA" id="ARBA00022692"/>
    </source>
</evidence>
<feature type="transmembrane region" description="Helical" evidence="8">
    <location>
        <begin position="64"/>
        <end position="88"/>
    </location>
</feature>
<dbReference type="EMBL" id="AP019620">
    <property type="protein sequence ID" value="BBJ37422.1"/>
    <property type="molecule type" value="Genomic_DNA"/>
</dbReference>
<accession>A0A499UBM6</accession>
<keyword evidence="4" id="KW-0547">Nucleotide-binding</keyword>
<name>A0A499UBM6_9ACTN</name>
<dbReference type="GO" id="GO:0000166">
    <property type="term" value="F:nucleotide binding"/>
    <property type="evidence" value="ECO:0007669"/>
    <property type="project" value="UniProtKB-KW"/>
</dbReference>
<evidence type="ECO:0000256" key="1">
    <source>
        <dbReference type="ARBA" id="ARBA00004236"/>
    </source>
</evidence>
<sequence>MDDCVSVVTTTIPQRQTEWLREYATHAFTEVQRADTKATALCGVAGGLLTVDVAALPHASSRSWILAFSLALTCALLGAAVGAALWVIRPVVPKTGLRRELVGGVDAQNPESFTAAVTQGRGDAERCVEARRLWMLAALAGRKLQAARVAVDLILAALAVAGLGLLITYISC</sequence>
<dbReference type="Pfam" id="PF18967">
    <property type="entry name" value="PycTM"/>
    <property type="match status" value="1"/>
</dbReference>
<evidence type="ECO:0000256" key="4">
    <source>
        <dbReference type="ARBA" id="ARBA00022741"/>
    </source>
</evidence>
<dbReference type="GO" id="GO:0005886">
    <property type="term" value="C:plasma membrane"/>
    <property type="evidence" value="ECO:0007669"/>
    <property type="project" value="UniProtKB-SubCell"/>
</dbReference>
<evidence type="ECO:0000256" key="6">
    <source>
        <dbReference type="ARBA" id="ARBA00023118"/>
    </source>
</evidence>
<dbReference type="AlphaFoldDB" id="A0A499UBM6"/>
<evidence type="ECO:0000256" key="5">
    <source>
        <dbReference type="ARBA" id="ARBA00022989"/>
    </source>
</evidence>
<dbReference type="GO" id="GO:0051607">
    <property type="term" value="P:defense response to virus"/>
    <property type="evidence" value="ECO:0007669"/>
    <property type="project" value="UniProtKB-KW"/>
</dbReference>
<protein>
    <recommendedName>
        <fullName evidence="9">Pycsar effector protein domain-containing protein</fullName>
    </recommendedName>
</protein>